<name>A0A089WUI7_9PSED</name>
<dbReference type="STRING" id="157783.LK03_13285"/>
<dbReference type="KEGG" id="psw:LK03_13285"/>
<accession>A0A089WUI7</accession>
<evidence type="ECO:0000256" key="1">
    <source>
        <dbReference type="SAM" id="Phobius"/>
    </source>
</evidence>
<dbReference type="EMBL" id="CP009455">
    <property type="protein sequence ID" value="AIR90207.1"/>
    <property type="molecule type" value="Genomic_DNA"/>
</dbReference>
<keyword evidence="1" id="KW-0472">Membrane</keyword>
<protein>
    <submittedName>
        <fullName evidence="2">Uncharacterized protein</fullName>
    </submittedName>
</protein>
<proteinExistence type="predicted"/>
<dbReference type="AlphaFoldDB" id="A0A089WUI7"/>
<sequence>MIVDGLLVGLGAFGAAAFCFSAGLVVGGLRSSGAAVFPATHVSFDLELSDDARLEFLGAATEAVRSGQLRKTNQLGDYTAGDKGK</sequence>
<keyword evidence="3" id="KW-1185">Reference proteome</keyword>
<organism evidence="2 3">
    <name type="scientific">Pseudomonas cremoricolorata</name>
    <dbReference type="NCBI Taxonomy" id="157783"/>
    <lineage>
        <taxon>Bacteria</taxon>
        <taxon>Pseudomonadati</taxon>
        <taxon>Pseudomonadota</taxon>
        <taxon>Gammaproteobacteria</taxon>
        <taxon>Pseudomonadales</taxon>
        <taxon>Pseudomonadaceae</taxon>
        <taxon>Pseudomonas</taxon>
    </lineage>
</organism>
<dbReference type="RefSeq" id="WP_038412820.1">
    <property type="nucleotide sequence ID" value="NZ_CP009455.1"/>
</dbReference>
<evidence type="ECO:0000313" key="2">
    <source>
        <dbReference type="EMBL" id="AIR90207.1"/>
    </source>
</evidence>
<gene>
    <name evidence="2" type="ORF">LK03_13285</name>
</gene>
<keyword evidence="1" id="KW-0812">Transmembrane</keyword>
<feature type="transmembrane region" description="Helical" evidence="1">
    <location>
        <begin position="6"/>
        <end position="29"/>
    </location>
</feature>
<reference evidence="2 3" key="1">
    <citation type="submission" date="2014-09" db="EMBL/GenBank/DDBJ databases">
        <authorList>
            <person name="Chan K.-G."/>
        </authorList>
    </citation>
    <scope>NUCLEOTIDE SEQUENCE [LARGE SCALE GENOMIC DNA]</scope>
    <source>
        <strain evidence="2 3">ND07</strain>
    </source>
</reference>
<evidence type="ECO:0000313" key="3">
    <source>
        <dbReference type="Proteomes" id="UP000029493"/>
    </source>
</evidence>
<dbReference type="Proteomes" id="UP000029493">
    <property type="component" value="Chromosome"/>
</dbReference>
<keyword evidence="1" id="KW-1133">Transmembrane helix</keyword>